<protein>
    <submittedName>
        <fullName evidence="2">Uncharacterized protein</fullName>
    </submittedName>
</protein>
<evidence type="ECO:0000313" key="1">
    <source>
        <dbReference type="Proteomes" id="UP000050741"/>
    </source>
</evidence>
<dbReference type="AlphaFoldDB" id="A0A183BIK1"/>
<name>A0A183BIK1_GLOPA</name>
<keyword evidence="1" id="KW-1185">Reference proteome</keyword>
<sequence>MKQYAEDELINEKWQKYLEENRVLDIIQVEFVDCDDIEVNAQILKRLSTPPKMFVVNGQNMMELLEMSEHFRYFMCHEVTNFEKAKTILNRIINGKYMTFLENEFPDVLRIDILLNTTAYIRTQQLMMNRSDSEQYKNAFLQFVTAVMAMDMRLVQFHFKSNKSDVSVKKISGLNALVAKANDARRDALLHFGSTLQICVMIKVAKFVSTFNEKNAETLTEKALKKLRTDECEDRRVQAQLLEEAIESQLASAFTQTISDIAAQIDSDKFKSLFKYPGAKTRLLRLVDTKKRLEEVEGMYGLAQIFADNALINDEFLWTHYLFVMFENDKIECKSHKMGADLAVFKWRTMMENGEKKAQNRDELDALLGWIGQLHRAEFTRLLKNGKLDAFKKILGANGSAETRERLCQLFAVNAIGLISEEGHLNNISEINNGLIEAFMTNTFQLDDDSAEEAKMEKKGADSETNETPKISAPFLNAIKEAAHKANVQLIFAKNIAELNQSILLDNKTDDEQHLVAKVEDEEYLPQTPERKESLPKSRADQVEAEQNWWPDNFDQQQQHKECLMDKTDQKASFVDNFDRKEEFLHDKHIKCPPKNSSLEELRERDRKTANGKITQELVQTYLEFFSSSAGVKPSEKFKDGQQMLRIELHALLWFLAKSVQQMLIVCYDWKGPIGSKIDVELYALNLIYAEGIMNGGFSTKLEGIFLLFKFRKYVIKNKILWENSEKWRNFVSGEHQAIWQDESELIDKWVKPEFDETEAIQIYAQLTSNGQNKLINYVSIVMMIDTFLEAQRFFCALSSNDQREAVKNDLAYLLGPKIVVKLEETFPEILQIDHPVPTTLTELYKMFFAQKTDTWESVIVGARLFVPILSNTAEIRIRKMAETIGIGQSIQKALEKKLKQFRRQTYPTFRQQIPRLNALCILHEFNNLLTAFIVEKTAGEEEQIGRWNADKKCAYMDTQMTTFMYLTIQR</sequence>
<evidence type="ECO:0000313" key="2">
    <source>
        <dbReference type="WBParaSite" id="GPLIN_000043000"/>
    </source>
</evidence>
<reference evidence="2" key="2">
    <citation type="submission" date="2016-06" db="UniProtKB">
        <authorList>
            <consortium name="WormBaseParasite"/>
        </authorList>
    </citation>
    <scope>IDENTIFICATION</scope>
</reference>
<dbReference type="Proteomes" id="UP000050741">
    <property type="component" value="Unassembled WGS sequence"/>
</dbReference>
<organism evidence="1 2">
    <name type="scientific">Globodera pallida</name>
    <name type="common">Potato cyst nematode worm</name>
    <name type="synonym">Heterodera pallida</name>
    <dbReference type="NCBI Taxonomy" id="36090"/>
    <lineage>
        <taxon>Eukaryota</taxon>
        <taxon>Metazoa</taxon>
        <taxon>Ecdysozoa</taxon>
        <taxon>Nematoda</taxon>
        <taxon>Chromadorea</taxon>
        <taxon>Rhabditida</taxon>
        <taxon>Tylenchina</taxon>
        <taxon>Tylenchomorpha</taxon>
        <taxon>Tylenchoidea</taxon>
        <taxon>Heteroderidae</taxon>
        <taxon>Heteroderinae</taxon>
        <taxon>Globodera</taxon>
    </lineage>
</organism>
<reference evidence="1" key="1">
    <citation type="submission" date="2014-05" db="EMBL/GenBank/DDBJ databases">
        <title>The genome and life-stage specific transcriptomes of Globodera pallida elucidate key aspects of plant parasitism by a cyst nematode.</title>
        <authorList>
            <person name="Cotton J.A."/>
            <person name="Lilley C.J."/>
            <person name="Jones L.M."/>
            <person name="Kikuchi T."/>
            <person name="Reid A.J."/>
            <person name="Thorpe P."/>
            <person name="Tsai I.J."/>
            <person name="Beasley H."/>
            <person name="Blok V."/>
            <person name="Cock P.J.A."/>
            <person name="Van den Akker S.E."/>
            <person name="Holroyd N."/>
            <person name="Hunt M."/>
            <person name="Mantelin S."/>
            <person name="Naghra H."/>
            <person name="Pain A."/>
            <person name="Palomares-Rius J.E."/>
            <person name="Zarowiecki M."/>
            <person name="Berriman M."/>
            <person name="Jones J.T."/>
            <person name="Urwin P.E."/>
        </authorList>
    </citation>
    <scope>NUCLEOTIDE SEQUENCE [LARGE SCALE GENOMIC DNA]</scope>
    <source>
        <strain evidence="1">Lindley</strain>
    </source>
</reference>
<dbReference type="WBParaSite" id="GPLIN_000043000">
    <property type="protein sequence ID" value="GPLIN_000043000"/>
    <property type="gene ID" value="GPLIN_000043000"/>
</dbReference>
<proteinExistence type="predicted"/>
<accession>A0A183BIK1</accession>